<name>A0ABU9QLI7_9BURK</name>
<protein>
    <submittedName>
        <fullName evidence="1">Uncharacterized protein</fullName>
    </submittedName>
</protein>
<evidence type="ECO:0000313" key="2">
    <source>
        <dbReference type="Proteomes" id="UP001494588"/>
    </source>
</evidence>
<proteinExistence type="predicted"/>
<reference evidence="1 2" key="1">
    <citation type="submission" date="2024-01" db="EMBL/GenBank/DDBJ databases">
        <title>The diversity of rhizobia nodulating Mimosa spp. in eleven states of Brazil covering several biomes is determined by host plant, location, and edaphic factors.</title>
        <authorList>
            <person name="Rouws L."/>
            <person name="Barauna A."/>
            <person name="Beukes C."/>
            <person name="De Faria S.M."/>
            <person name="Gross E."/>
            <person name="Dos Reis Junior F.B."/>
            <person name="Simon M."/>
            <person name="Maluk M."/>
            <person name="Odee D.W."/>
            <person name="Kenicer G."/>
            <person name="Young J.P.W."/>
            <person name="Reis V.M."/>
            <person name="Zilli J."/>
            <person name="James E.K."/>
        </authorList>
    </citation>
    <scope>NUCLEOTIDE SEQUENCE [LARGE SCALE GENOMIC DNA]</scope>
    <source>
        <strain evidence="1 2">JPY77</strain>
    </source>
</reference>
<accession>A0ABU9QLI7</accession>
<keyword evidence="2" id="KW-1185">Reference proteome</keyword>
<dbReference type="EMBL" id="JAZHGC010000034">
    <property type="protein sequence ID" value="MEM5290309.1"/>
    <property type="molecule type" value="Genomic_DNA"/>
</dbReference>
<gene>
    <name evidence="1" type="ORF">V4C55_31755</name>
</gene>
<dbReference type="Proteomes" id="UP001494588">
    <property type="component" value="Unassembled WGS sequence"/>
</dbReference>
<dbReference type="RefSeq" id="WP_201658789.1">
    <property type="nucleotide sequence ID" value="NZ_CAJHCS010000032.1"/>
</dbReference>
<organism evidence="1 2">
    <name type="scientific">Paraburkholderia sabiae</name>
    <dbReference type="NCBI Taxonomy" id="273251"/>
    <lineage>
        <taxon>Bacteria</taxon>
        <taxon>Pseudomonadati</taxon>
        <taxon>Pseudomonadota</taxon>
        <taxon>Betaproteobacteria</taxon>
        <taxon>Burkholderiales</taxon>
        <taxon>Burkholderiaceae</taxon>
        <taxon>Paraburkholderia</taxon>
    </lineage>
</organism>
<comment type="caution">
    <text evidence="1">The sequence shown here is derived from an EMBL/GenBank/DDBJ whole genome shotgun (WGS) entry which is preliminary data.</text>
</comment>
<sequence>MGRSLNFIAEFGPFEHGPSRPSLDLHSDRRTGTLEKPYQVLFVTDRLPNEMATCSSLYRKKIVSPAGIPELQPAKPGSVRCHAQNSGKFAKLPLDQKSILG</sequence>
<evidence type="ECO:0000313" key="1">
    <source>
        <dbReference type="EMBL" id="MEM5290309.1"/>
    </source>
</evidence>